<feature type="compositionally biased region" description="Basic and acidic residues" evidence="2">
    <location>
        <begin position="117"/>
        <end position="128"/>
    </location>
</feature>
<keyword evidence="4" id="KW-1185">Reference proteome</keyword>
<accession>A0A167S624</accession>
<evidence type="ECO:0000256" key="1">
    <source>
        <dbReference type="RuleBase" id="RU000487"/>
    </source>
</evidence>
<dbReference type="InterPro" id="IPR004000">
    <property type="entry name" value="Actin"/>
</dbReference>
<feature type="region of interest" description="Disordered" evidence="2">
    <location>
        <begin position="538"/>
        <end position="665"/>
    </location>
</feature>
<evidence type="ECO:0000313" key="3">
    <source>
        <dbReference type="EMBL" id="KZP01605.1"/>
    </source>
</evidence>
<dbReference type="Pfam" id="PF00022">
    <property type="entry name" value="Actin"/>
    <property type="match status" value="2"/>
</dbReference>
<protein>
    <submittedName>
        <fullName evidence="3">Actin-like ATPase domain-containing protein</fullName>
    </submittedName>
</protein>
<dbReference type="SMART" id="SM00268">
    <property type="entry name" value="ACTIN"/>
    <property type="match status" value="1"/>
</dbReference>
<dbReference type="OrthoDB" id="5572108at2759"/>
<dbReference type="CDD" id="cd10206">
    <property type="entry name" value="ASKHA_NBD_Arp8-like"/>
    <property type="match status" value="1"/>
</dbReference>
<dbReference type="Proteomes" id="UP000076738">
    <property type="component" value="Unassembled WGS sequence"/>
</dbReference>
<feature type="region of interest" description="Disordered" evidence="2">
    <location>
        <begin position="117"/>
        <end position="137"/>
    </location>
</feature>
<reference evidence="3 4" key="1">
    <citation type="journal article" date="2016" name="Mol. Biol. Evol.">
        <title>Comparative Genomics of Early-Diverging Mushroom-Forming Fungi Provides Insights into the Origins of Lignocellulose Decay Capabilities.</title>
        <authorList>
            <person name="Nagy L.G."/>
            <person name="Riley R."/>
            <person name="Tritt A."/>
            <person name="Adam C."/>
            <person name="Daum C."/>
            <person name="Floudas D."/>
            <person name="Sun H."/>
            <person name="Yadav J.S."/>
            <person name="Pangilinan J."/>
            <person name="Larsson K.H."/>
            <person name="Matsuura K."/>
            <person name="Barry K."/>
            <person name="Labutti K."/>
            <person name="Kuo R."/>
            <person name="Ohm R.A."/>
            <person name="Bhattacharya S.S."/>
            <person name="Shirouzu T."/>
            <person name="Yoshinaga Y."/>
            <person name="Martin F.M."/>
            <person name="Grigoriev I.V."/>
            <person name="Hibbett D.S."/>
        </authorList>
    </citation>
    <scope>NUCLEOTIDE SEQUENCE [LARGE SCALE GENOMIC DNA]</scope>
    <source>
        <strain evidence="3 4">TUFC12733</strain>
    </source>
</reference>
<feature type="region of interest" description="Disordered" evidence="2">
    <location>
        <begin position="48"/>
        <end position="88"/>
    </location>
</feature>
<feature type="compositionally biased region" description="Basic and acidic residues" evidence="2">
    <location>
        <begin position="58"/>
        <end position="68"/>
    </location>
</feature>
<organism evidence="3 4">
    <name type="scientific">Calocera viscosa (strain TUFC12733)</name>
    <dbReference type="NCBI Taxonomy" id="1330018"/>
    <lineage>
        <taxon>Eukaryota</taxon>
        <taxon>Fungi</taxon>
        <taxon>Dikarya</taxon>
        <taxon>Basidiomycota</taxon>
        <taxon>Agaricomycotina</taxon>
        <taxon>Dacrymycetes</taxon>
        <taxon>Dacrymycetales</taxon>
        <taxon>Dacrymycetaceae</taxon>
        <taxon>Calocera</taxon>
    </lineage>
</organism>
<evidence type="ECO:0000313" key="4">
    <source>
        <dbReference type="Proteomes" id="UP000076738"/>
    </source>
</evidence>
<dbReference type="STRING" id="1330018.A0A167S624"/>
<dbReference type="AlphaFoldDB" id="A0A167S624"/>
<evidence type="ECO:0000256" key="2">
    <source>
        <dbReference type="SAM" id="MobiDB-lite"/>
    </source>
</evidence>
<dbReference type="InterPro" id="IPR043129">
    <property type="entry name" value="ATPase_NBD"/>
</dbReference>
<dbReference type="EMBL" id="KV417266">
    <property type="protein sequence ID" value="KZP01605.1"/>
    <property type="molecule type" value="Genomic_DNA"/>
</dbReference>
<dbReference type="SUPFAM" id="SSF53067">
    <property type="entry name" value="Actin-like ATPase domain"/>
    <property type="match status" value="2"/>
</dbReference>
<dbReference type="PANTHER" id="PTHR11937">
    <property type="entry name" value="ACTIN"/>
    <property type="match status" value="1"/>
</dbReference>
<gene>
    <name evidence="3" type="ORF">CALVIDRAFT_532382</name>
</gene>
<feature type="compositionally biased region" description="Polar residues" evidence="2">
    <location>
        <begin position="48"/>
        <end position="57"/>
    </location>
</feature>
<comment type="similarity">
    <text evidence="1">Belongs to the actin family.</text>
</comment>
<proteinExistence type="inferred from homology"/>
<dbReference type="Gene3D" id="3.30.420.40">
    <property type="match status" value="3"/>
</dbReference>
<sequence>MPRGIPSYKSGLGYGQEIDNQTPLKFSTFNIPSVIPITSKFLTSSYVKSDQQSIFTRTDTRNGKRKREDEDDSPENTPPPQGPRGSNVIVIHPGTRNMRVGLASSLSPVTIPSVVARKSEHAEEDRYTKGSPLSHEYERNRRIEKSKALKAEGLIDENVDVSNPFDSNVIMQDDPKRTNSVPSLRKMMRQRFESLKLRWNADANAIVFKYNSQVQPEPADENYESHKPNWTVPKPGEKYLVGQRALDLPDPAAAGYELHWPFYGTMFNLKEYDDLAILLNDIETLLEGAIGDALHIHPRSYKHYSIMLVIPDWYEWHYLKDLVDILLHDMGFDGVCIQQESACAAYGSGLGNACVVDLGAKKISIACVEDGMLMTETRMVLNYGGDDISIILNAMLERCHFPFVGLDPGLPWGWKILEDIKINHCTLVENALAVNTFDIIIRAPNQKAQRYKFRLYDEIVIPPMLLFEPRGLDWDESIWRTSKLYNPDVDDVGDAPPIGPTQAMIGSTSHLQTQAIAHERSEDERYRLHLEKHQAAVDAWNSSRPMQLDLHTPPTNGDRRLSTQFSPQQTPNPPTPGSGTGRFNSTPVPANNVVWRPPVLVGKGDVPPTTNGAGSAKSPSEERHPPGLNATIKMPSSASPPVEPHQPSPAAAGQVPNGVQVHTPGPPAPTLTPFVRTPAPLYDISFEASKIPLDIAIFNSTRAASHVEKSRKFLQSVLLVGGVAQTQSIIPQLEARLAGLVSRYLPGSDDRVKPQVITPKDMDPQIVVWKGAALFSKLESASDLWIKSTEWELLGTRAFKERTLFI</sequence>
<name>A0A167S624_CALVF</name>
<dbReference type="Gene3D" id="3.90.640.10">
    <property type="entry name" value="Actin, Chain A, domain 4"/>
    <property type="match status" value="1"/>
</dbReference>